<dbReference type="AlphaFoldDB" id="A0A1Y6CES5"/>
<feature type="region of interest" description="Disordered" evidence="1">
    <location>
        <begin position="289"/>
        <end position="319"/>
    </location>
</feature>
<name>A0A1Y6CES5_9BACT</name>
<reference evidence="3" key="1">
    <citation type="submission" date="2017-04" db="EMBL/GenBank/DDBJ databases">
        <authorList>
            <person name="Varghese N."/>
            <person name="Submissions S."/>
        </authorList>
    </citation>
    <scope>NUCLEOTIDE SEQUENCE [LARGE SCALE GENOMIC DNA]</scope>
    <source>
        <strain evidence="3">RKEM611</strain>
    </source>
</reference>
<evidence type="ECO:0008006" key="4">
    <source>
        <dbReference type="Google" id="ProtNLM"/>
    </source>
</evidence>
<sequence>MLRLLLFFLLSQSALGDDDVPHRGASYFDYLLKEAGITYDGREQPLTPHPYRRMAEAINQFTPFFSAVIPFGRSLQKMASYPQSLKYPRLLLASSADKAGLNTHLEGRLFIGYVEPTGKLEVISYNNQLGRFEFQIVDDLIPGGKAKIRYARRELCLRCHQGGVPIFAGGDWLEATAFNHSLRSLVEEAMNSNQYLGVPLARDQKAEAYDLWPRPERYDDMVNIGARLIGYQKAWQELCPATYQRSDCWSTLLSWMIFSNLYPDQGFPVPRRLLDQFYKVLGDGTIDIPEDRIPDHDPVQNGKLSYQLPKNKDPSRNRPNLRLILPSKKDQLGDQYYKLYILVRSMGESLFTEKDFELLREHIGDPRGQQTKAIAYDLSLDRWHATDGYCIPSALGMKDVLDQKKSELKVFCYGSPMKLMRSAFQKIHHSQGAIIVRESVLKQLDGYLATQFWQDLCCQEDQAISQETYSKSKSYLIKKDLSDQRLKPFFEFCSECHLHQDLPPPFLAGASEKMVLDQLRSRKKLIEFRLREGQMPPHFASKIPNPEQRQDLLQIILGL</sequence>
<dbReference type="Proteomes" id="UP000192907">
    <property type="component" value="Unassembled WGS sequence"/>
</dbReference>
<evidence type="ECO:0000313" key="3">
    <source>
        <dbReference type="Proteomes" id="UP000192907"/>
    </source>
</evidence>
<organism evidence="2 3">
    <name type="scientific">Pseudobacteriovorax antillogorgiicola</name>
    <dbReference type="NCBI Taxonomy" id="1513793"/>
    <lineage>
        <taxon>Bacteria</taxon>
        <taxon>Pseudomonadati</taxon>
        <taxon>Bdellovibrionota</taxon>
        <taxon>Oligoflexia</taxon>
        <taxon>Oligoflexales</taxon>
        <taxon>Pseudobacteriovoracaceae</taxon>
        <taxon>Pseudobacteriovorax</taxon>
    </lineage>
</organism>
<dbReference type="EMBL" id="FWZT01000020">
    <property type="protein sequence ID" value="SMF60367.1"/>
    <property type="molecule type" value="Genomic_DNA"/>
</dbReference>
<evidence type="ECO:0000256" key="1">
    <source>
        <dbReference type="SAM" id="MobiDB-lite"/>
    </source>
</evidence>
<gene>
    <name evidence="2" type="ORF">SAMN06296036_120118</name>
</gene>
<accession>A0A1Y6CES5</accession>
<dbReference type="RefSeq" id="WP_132322781.1">
    <property type="nucleotide sequence ID" value="NZ_FWZT01000020.1"/>
</dbReference>
<evidence type="ECO:0000313" key="2">
    <source>
        <dbReference type="EMBL" id="SMF60367.1"/>
    </source>
</evidence>
<keyword evidence="3" id="KW-1185">Reference proteome</keyword>
<protein>
    <recommendedName>
        <fullName evidence="4">Cytochrome c domain-containing protein</fullName>
    </recommendedName>
</protein>
<feature type="compositionally biased region" description="Basic and acidic residues" evidence="1">
    <location>
        <begin position="289"/>
        <end position="298"/>
    </location>
</feature>
<dbReference type="STRING" id="1513793.SAMN06296036_120118"/>
<dbReference type="OrthoDB" id="8522906at2"/>
<proteinExistence type="predicted"/>